<sequence length="229" mass="23314">MPRTHPPTDPIAELVDRLERSVVATGRRRRELAREIEGDLREDAAARAAAGVPERDARLAVVAEFGDVGTVAAELSVELLRAQGRRFAALAGAGIVALLATWSVAMTALVGLGLRVRAEDGWMLQVSQALDVAGPLVAAAAAAGWLVMCRSGALPALATVAALQLGFALALVGGTIALALGVAVPPEGAGVLVALVAVTLVLGCGMLAASSAVLLRWGAISLAPRRARS</sequence>
<name>A0A1H1LVI5_9MICO</name>
<dbReference type="STRING" id="684552.SAMN04489719_0749"/>
<reference evidence="3" key="1">
    <citation type="submission" date="2016-10" db="EMBL/GenBank/DDBJ databases">
        <authorList>
            <person name="Varghese N."/>
            <person name="Submissions S."/>
        </authorList>
    </citation>
    <scope>NUCLEOTIDE SEQUENCE [LARGE SCALE GENOMIC DNA]</scope>
    <source>
        <strain evidence="3">DSM 22965</strain>
    </source>
</reference>
<accession>A0A1H1LVI5</accession>
<dbReference type="RefSeq" id="WP_092665779.1">
    <property type="nucleotide sequence ID" value="NZ_LT629734.1"/>
</dbReference>
<evidence type="ECO:0000313" key="3">
    <source>
        <dbReference type="Proteomes" id="UP000199649"/>
    </source>
</evidence>
<proteinExistence type="predicted"/>
<evidence type="ECO:0000256" key="1">
    <source>
        <dbReference type="SAM" id="Phobius"/>
    </source>
</evidence>
<dbReference type="AlphaFoldDB" id="A0A1H1LVI5"/>
<evidence type="ECO:0000313" key="2">
    <source>
        <dbReference type="EMBL" id="SDR78035.1"/>
    </source>
</evidence>
<dbReference type="NCBIfam" id="NF038403">
    <property type="entry name" value="perm_prefix_1"/>
    <property type="match status" value="1"/>
</dbReference>
<protein>
    <submittedName>
        <fullName evidence="2">Uncharacterized protein</fullName>
    </submittedName>
</protein>
<feature type="transmembrane region" description="Helical" evidence="1">
    <location>
        <begin position="161"/>
        <end position="184"/>
    </location>
</feature>
<keyword evidence="3" id="KW-1185">Reference proteome</keyword>
<keyword evidence="1" id="KW-0812">Transmembrane</keyword>
<organism evidence="2 3">
    <name type="scientific">Agrococcus carbonis</name>
    <dbReference type="NCBI Taxonomy" id="684552"/>
    <lineage>
        <taxon>Bacteria</taxon>
        <taxon>Bacillati</taxon>
        <taxon>Actinomycetota</taxon>
        <taxon>Actinomycetes</taxon>
        <taxon>Micrococcales</taxon>
        <taxon>Microbacteriaceae</taxon>
        <taxon>Agrococcus</taxon>
    </lineage>
</organism>
<keyword evidence="1" id="KW-1133">Transmembrane helix</keyword>
<feature type="transmembrane region" description="Helical" evidence="1">
    <location>
        <begin position="87"/>
        <end position="112"/>
    </location>
</feature>
<keyword evidence="1" id="KW-0472">Membrane</keyword>
<dbReference type="Proteomes" id="UP000199649">
    <property type="component" value="Chromosome I"/>
</dbReference>
<feature type="transmembrane region" description="Helical" evidence="1">
    <location>
        <begin position="132"/>
        <end position="149"/>
    </location>
</feature>
<dbReference type="EMBL" id="LT629734">
    <property type="protein sequence ID" value="SDR78035.1"/>
    <property type="molecule type" value="Genomic_DNA"/>
</dbReference>
<feature type="transmembrane region" description="Helical" evidence="1">
    <location>
        <begin position="190"/>
        <end position="219"/>
    </location>
</feature>
<dbReference type="OrthoDB" id="5124222at2"/>
<dbReference type="InterPro" id="IPR047928">
    <property type="entry name" value="Perm_prefix_1"/>
</dbReference>
<gene>
    <name evidence="2" type="ORF">SAMN04489719_0749</name>
</gene>